<organism evidence="7 8">
    <name type="scientific">Chondrus crispus</name>
    <name type="common">Carrageen Irish moss</name>
    <name type="synonym">Polymorpha crispa</name>
    <dbReference type="NCBI Taxonomy" id="2769"/>
    <lineage>
        <taxon>Eukaryota</taxon>
        <taxon>Rhodophyta</taxon>
        <taxon>Florideophyceae</taxon>
        <taxon>Rhodymeniophycidae</taxon>
        <taxon>Gigartinales</taxon>
        <taxon>Gigartinaceae</taxon>
        <taxon>Chondrus</taxon>
    </lineage>
</organism>
<dbReference type="GO" id="GO:0004812">
    <property type="term" value="F:aminoacyl-tRNA ligase activity"/>
    <property type="evidence" value="ECO:0007669"/>
    <property type="project" value="UniProtKB-KW"/>
</dbReference>
<evidence type="ECO:0000256" key="3">
    <source>
        <dbReference type="ARBA" id="ARBA00022840"/>
    </source>
</evidence>
<feature type="domain" description="Glutaminyl-tRNA synthetase class Ib non-specific RNA-binding" evidence="6">
    <location>
        <begin position="126"/>
        <end position="189"/>
    </location>
</feature>
<dbReference type="GO" id="GO:0005524">
    <property type="term" value="F:ATP binding"/>
    <property type="evidence" value="ECO:0007669"/>
    <property type="project" value="UniProtKB-KW"/>
</dbReference>
<dbReference type="EMBL" id="HG001593">
    <property type="protein sequence ID" value="CDF32879.1"/>
    <property type="molecule type" value="Genomic_DNA"/>
</dbReference>
<dbReference type="Pfam" id="PF04558">
    <property type="entry name" value="tRNA_synt_1c_R1"/>
    <property type="match status" value="2"/>
</dbReference>
<dbReference type="KEGG" id="ccp:CHC_T00001675001"/>
<sequence>MPAGSEKKDAAASRIAELESFGLDSRLSSRVAESEKTFKAMISAFHEAGITPETNNKEAKAGLLYTAITKLGNTVGAKGRHMLFASISDGRVGAAPHVEAAAAWLVSFYRKLGDGVPNAVVKIDEERVTIDQSEFEEAAGVGVVVTEEEITAAVDSAIQENTPALVEKRYRFNTGLMQRDIMKNLRFAEGKAVSALITEKVAALLGPKTEADLAKP</sequence>
<dbReference type="GeneID" id="17320396"/>
<evidence type="ECO:0000256" key="2">
    <source>
        <dbReference type="ARBA" id="ARBA00022741"/>
    </source>
</evidence>
<proteinExistence type="predicted"/>
<keyword evidence="8" id="KW-1185">Reference proteome</keyword>
<accession>R7Q4E0</accession>
<dbReference type="Gene3D" id="1.10.8.1290">
    <property type="entry name" value="Glutaminyl-tRNA synthetase, non-specific RNA binding region part 1, domain 1"/>
    <property type="match status" value="1"/>
</dbReference>
<evidence type="ECO:0000256" key="4">
    <source>
        <dbReference type="ARBA" id="ARBA00022917"/>
    </source>
</evidence>
<dbReference type="InterPro" id="IPR042558">
    <property type="entry name" value="Gln-tRNA-synth_Ib_RNA-bd_N_1"/>
</dbReference>
<dbReference type="STRING" id="2769.R7Q4E0"/>
<evidence type="ECO:0000313" key="7">
    <source>
        <dbReference type="EMBL" id="CDF32879.1"/>
    </source>
</evidence>
<dbReference type="FunFam" id="1.10.10.2420:FF:000001">
    <property type="entry name" value="Glutamine--tRNA ligase cytoplasmic"/>
    <property type="match status" value="1"/>
</dbReference>
<dbReference type="Gene3D" id="1.10.10.2420">
    <property type="match status" value="1"/>
</dbReference>
<dbReference type="Gramene" id="CDF32879">
    <property type="protein sequence ID" value="CDF32879"/>
    <property type="gene ID" value="CHC_T00001675001"/>
</dbReference>
<dbReference type="GO" id="GO:0006418">
    <property type="term" value="P:tRNA aminoacylation for protein translation"/>
    <property type="evidence" value="ECO:0007669"/>
    <property type="project" value="InterPro"/>
</dbReference>
<keyword evidence="4" id="KW-0648">Protein biosynthesis</keyword>
<reference evidence="8" key="1">
    <citation type="journal article" date="2013" name="Proc. Natl. Acad. Sci. U.S.A.">
        <title>Genome structure and metabolic features in the red seaweed Chondrus crispus shed light on evolution of the Archaeplastida.</title>
        <authorList>
            <person name="Collen J."/>
            <person name="Porcel B."/>
            <person name="Carre W."/>
            <person name="Ball S.G."/>
            <person name="Chaparro C."/>
            <person name="Tonon T."/>
            <person name="Barbeyron T."/>
            <person name="Michel G."/>
            <person name="Noel B."/>
            <person name="Valentin K."/>
            <person name="Elias M."/>
            <person name="Artiguenave F."/>
            <person name="Arun A."/>
            <person name="Aury J.M."/>
            <person name="Barbosa-Neto J.F."/>
            <person name="Bothwell J.H."/>
            <person name="Bouget F.Y."/>
            <person name="Brillet L."/>
            <person name="Cabello-Hurtado F."/>
            <person name="Capella-Gutierrez S."/>
            <person name="Charrier B."/>
            <person name="Cladiere L."/>
            <person name="Cock J.M."/>
            <person name="Coelho S.M."/>
            <person name="Colleoni C."/>
            <person name="Czjzek M."/>
            <person name="Da Silva C."/>
            <person name="Delage L."/>
            <person name="Denoeud F."/>
            <person name="Deschamps P."/>
            <person name="Dittami S.M."/>
            <person name="Gabaldon T."/>
            <person name="Gachon C.M."/>
            <person name="Groisillier A."/>
            <person name="Herve C."/>
            <person name="Jabbari K."/>
            <person name="Katinka M."/>
            <person name="Kloareg B."/>
            <person name="Kowalczyk N."/>
            <person name="Labadie K."/>
            <person name="Leblanc C."/>
            <person name="Lopez P.J."/>
            <person name="McLachlan D.H."/>
            <person name="Meslet-Cladiere L."/>
            <person name="Moustafa A."/>
            <person name="Nehr Z."/>
            <person name="Nyvall Collen P."/>
            <person name="Panaud O."/>
            <person name="Partensky F."/>
            <person name="Poulain J."/>
            <person name="Rensing S.A."/>
            <person name="Rousvoal S."/>
            <person name="Samson G."/>
            <person name="Symeonidi A."/>
            <person name="Weissenbach J."/>
            <person name="Zambounis A."/>
            <person name="Wincker P."/>
            <person name="Boyen C."/>
        </authorList>
    </citation>
    <scope>NUCLEOTIDE SEQUENCE [LARGE SCALE GENOMIC DNA]</scope>
    <source>
        <strain evidence="8">cv. Stackhouse</strain>
    </source>
</reference>
<dbReference type="InterPro" id="IPR042559">
    <property type="entry name" value="Gln-tRNA-synth_Ib_RNA-bd_N_2"/>
</dbReference>
<keyword evidence="5" id="KW-0030">Aminoacyl-tRNA synthetase</keyword>
<keyword evidence="3" id="KW-0067">ATP-binding</keyword>
<keyword evidence="2" id="KW-0547">Nucleotide-binding</keyword>
<evidence type="ECO:0000256" key="1">
    <source>
        <dbReference type="ARBA" id="ARBA00022598"/>
    </source>
</evidence>
<evidence type="ECO:0000313" key="8">
    <source>
        <dbReference type="Proteomes" id="UP000012073"/>
    </source>
</evidence>
<name>R7Q4E0_CHOCR</name>
<protein>
    <recommendedName>
        <fullName evidence="6">Glutaminyl-tRNA synthetase class Ib non-specific RNA-binding domain-containing protein</fullName>
    </recommendedName>
</protein>
<evidence type="ECO:0000259" key="6">
    <source>
        <dbReference type="Pfam" id="PF04558"/>
    </source>
</evidence>
<dbReference type="GO" id="GO:0005737">
    <property type="term" value="C:cytoplasm"/>
    <property type="evidence" value="ECO:0007669"/>
    <property type="project" value="InterPro"/>
</dbReference>
<keyword evidence="1" id="KW-0436">Ligase</keyword>
<feature type="domain" description="Glutaminyl-tRNA synthetase class Ib non-specific RNA-binding" evidence="6">
    <location>
        <begin position="14"/>
        <end position="105"/>
    </location>
</feature>
<gene>
    <name evidence="7" type="ORF">CHC_T00001675001</name>
</gene>
<evidence type="ECO:0000256" key="5">
    <source>
        <dbReference type="ARBA" id="ARBA00023146"/>
    </source>
</evidence>
<dbReference type="InterPro" id="IPR007639">
    <property type="entry name" value="Gln-tRNA-synth_Ib_RNA-bd_N"/>
</dbReference>
<dbReference type="Proteomes" id="UP000012073">
    <property type="component" value="Unassembled WGS sequence"/>
</dbReference>
<dbReference type="AlphaFoldDB" id="R7Q4E0"/>
<dbReference type="RefSeq" id="XP_005712680.1">
    <property type="nucleotide sequence ID" value="XM_005712623.1"/>
</dbReference>